<evidence type="ECO:0000313" key="3">
    <source>
        <dbReference type="Proteomes" id="UP001207408"/>
    </source>
</evidence>
<dbReference type="Proteomes" id="UP001207408">
    <property type="component" value="Unassembled WGS sequence"/>
</dbReference>
<keyword evidence="3" id="KW-1185">Reference proteome</keyword>
<dbReference type="SUPFAM" id="SSF52833">
    <property type="entry name" value="Thioredoxin-like"/>
    <property type="match status" value="1"/>
</dbReference>
<protein>
    <submittedName>
        <fullName evidence="2">Thioredoxin family protein</fullName>
    </submittedName>
</protein>
<dbReference type="RefSeq" id="WP_301197437.1">
    <property type="nucleotide sequence ID" value="NZ_JAPDPI010000001.1"/>
</dbReference>
<feature type="domain" description="Thioredoxin" evidence="1">
    <location>
        <begin position="4"/>
        <end position="101"/>
    </location>
</feature>
<proteinExistence type="predicted"/>
<dbReference type="Pfam" id="PF00085">
    <property type="entry name" value="Thioredoxin"/>
    <property type="match status" value="1"/>
</dbReference>
<dbReference type="InterPro" id="IPR013766">
    <property type="entry name" value="Thioredoxin_domain"/>
</dbReference>
<comment type="caution">
    <text evidence="2">The sequence shown here is derived from an EMBL/GenBank/DDBJ whole genome shotgun (WGS) entry which is preliminary data.</text>
</comment>
<evidence type="ECO:0000259" key="1">
    <source>
        <dbReference type="Pfam" id="PF00085"/>
    </source>
</evidence>
<evidence type="ECO:0000313" key="2">
    <source>
        <dbReference type="EMBL" id="MCW3804214.1"/>
    </source>
</evidence>
<sequence length="109" mass="12863">MQTVTTHHEFEEKTNNNQGVIFYFSHDECSVCKVLLPKINEMVEEHFPYMQLCYCNIKLSPELAAQNRIFAVPSILVYFEEKPYFQFSRNLSISELKNAITRPYQMIFG</sequence>
<dbReference type="EMBL" id="JAPDPI010000001">
    <property type="protein sequence ID" value="MCW3804214.1"/>
    <property type="molecule type" value="Genomic_DNA"/>
</dbReference>
<dbReference type="Gene3D" id="3.40.30.10">
    <property type="entry name" value="Glutaredoxin"/>
    <property type="match status" value="1"/>
</dbReference>
<organism evidence="2 3">
    <name type="scientific">Plebeiibacterium marinum</name>
    <dbReference type="NCBI Taxonomy" id="2992111"/>
    <lineage>
        <taxon>Bacteria</taxon>
        <taxon>Pseudomonadati</taxon>
        <taxon>Bacteroidota</taxon>
        <taxon>Bacteroidia</taxon>
        <taxon>Marinilabiliales</taxon>
        <taxon>Marinilabiliaceae</taxon>
        <taxon>Plebeiibacterium</taxon>
    </lineage>
</organism>
<gene>
    <name evidence="2" type="ORF">OM074_01185</name>
</gene>
<dbReference type="InterPro" id="IPR036249">
    <property type="entry name" value="Thioredoxin-like_sf"/>
</dbReference>
<dbReference type="AlphaFoldDB" id="A0AAE3MAS7"/>
<name>A0AAE3MAS7_9BACT</name>
<dbReference type="CDD" id="cd02947">
    <property type="entry name" value="TRX_family"/>
    <property type="match status" value="1"/>
</dbReference>
<accession>A0AAE3MAS7</accession>
<reference evidence="2" key="1">
    <citation type="submission" date="2022-10" db="EMBL/GenBank/DDBJ databases">
        <authorList>
            <person name="Yu W.X."/>
        </authorList>
    </citation>
    <scope>NUCLEOTIDE SEQUENCE</scope>
    <source>
        <strain evidence="2">D04</strain>
    </source>
</reference>